<gene>
    <name evidence="1" type="ORF">GA0074704_1843</name>
</gene>
<dbReference type="AlphaFoldDB" id="A0A1C5HJJ7"/>
<proteinExistence type="predicted"/>
<organism evidence="1 2">
    <name type="scientific">Micromonospora siamensis</name>
    <dbReference type="NCBI Taxonomy" id="299152"/>
    <lineage>
        <taxon>Bacteria</taxon>
        <taxon>Bacillati</taxon>
        <taxon>Actinomycetota</taxon>
        <taxon>Actinomycetes</taxon>
        <taxon>Micromonosporales</taxon>
        <taxon>Micromonosporaceae</taxon>
        <taxon>Micromonospora</taxon>
    </lineage>
</organism>
<protein>
    <submittedName>
        <fullName evidence="1">Uncharacterized protein</fullName>
    </submittedName>
</protein>
<accession>A0A1C5HJJ7</accession>
<dbReference type="EMBL" id="LT607751">
    <property type="protein sequence ID" value="SCG46148.1"/>
    <property type="molecule type" value="Genomic_DNA"/>
</dbReference>
<dbReference type="Proteomes" id="UP000198210">
    <property type="component" value="Chromosome I"/>
</dbReference>
<reference evidence="1 2" key="1">
    <citation type="submission" date="2016-06" db="EMBL/GenBank/DDBJ databases">
        <authorList>
            <person name="Kjaerup R.B."/>
            <person name="Dalgaard T.S."/>
            <person name="Juul-Madsen H.R."/>
        </authorList>
    </citation>
    <scope>NUCLEOTIDE SEQUENCE [LARGE SCALE GENOMIC DNA]</scope>
    <source>
        <strain evidence="1 2">DSM 45097</strain>
    </source>
</reference>
<keyword evidence="2" id="KW-1185">Reference proteome</keyword>
<evidence type="ECO:0000313" key="1">
    <source>
        <dbReference type="EMBL" id="SCG46148.1"/>
    </source>
</evidence>
<name>A0A1C5HJJ7_9ACTN</name>
<dbReference type="RefSeq" id="WP_197697613.1">
    <property type="nucleotide sequence ID" value="NZ_JBHLYF010000019.1"/>
</dbReference>
<sequence length="107" mass="11768">MQVIHHPRVAWDTARALVAAAGDDDLFRWYSGELGELLGVGSEQALHDTRDRLRRDTTGGRAMVEAGLWRVRLADALTTRPDLADPLRDLTTIATGRLHSRRAGLAA</sequence>
<evidence type="ECO:0000313" key="2">
    <source>
        <dbReference type="Proteomes" id="UP000198210"/>
    </source>
</evidence>